<sequence length="146" mass="16737">MHRQSLGSPASKLHIHGGANDDDTHEPKRHINFEDDDDNNNIKALKTHRLSLSPSPTTQKFIHLIPIFTLLCFLVLYVFSHNPSQSDLAQFNGFKKRYSPHFDSAAEMNGIQQYMEAEKGDILAIGRLRNLREIPKSRVHRKFGDF</sequence>
<organism evidence="3 4">
    <name type="scientific">Senna tora</name>
    <dbReference type="NCBI Taxonomy" id="362788"/>
    <lineage>
        <taxon>Eukaryota</taxon>
        <taxon>Viridiplantae</taxon>
        <taxon>Streptophyta</taxon>
        <taxon>Embryophyta</taxon>
        <taxon>Tracheophyta</taxon>
        <taxon>Spermatophyta</taxon>
        <taxon>Magnoliopsida</taxon>
        <taxon>eudicotyledons</taxon>
        <taxon>Gunneridae</taxon>
        <taxon>Pentapetalae</taxon>
        <taxon>rosids</taxon>
        <taxon>fabids</taxon>
        <taxon>Fabales</taxon>
        <taxon>Fabaceae</taxon>
        <taxon>Caesalpinioideae</taxon>
        <taxon>Cassia clade</taxon>
        <taxon>Senna</taxon>
    </lineage>
</organism>
<dbReference type="EMBL" id="JAAIUW010000011">
    <property type="protein sequence ID" value="KAF7809473.1"/>
    <property type="molecule type" value="Genomic_DNA"/>
</dbReference>
<dbReference type="AlphaFoldDB" id="A0A834SU13"/>
<keyword evidence="2" id="KW-0812">Transmembrane</keyword>
<proteinExistence type="predicted"/>
<comment type="caution">
    <text evidence="3">The sequence shown here is derived from an EMBL/GenBank/DDBJ whole genome shotgun (WGS) entry which is preliminary data.</text>
</comment>
<dbReference type="PANTHER" id="PTHR35297:SF2">
    <property type="entry name" value="PROTEIN, PUTATIVE-RELATED"/>
    <property type="match status" value="1"/>
</dbReference>
<gene>
    <name evidence="3" type="ORF">G2W53_036216</name>
</gene>
<evidence type="ECO:0000256" key="2">
    <source>
        <dbReference type="SAM" id="Phobius"/>
    </source>
</evidence>
<dbReference type="PANTHER" id="PTHR35297">
    <property type="entry name" value="PROTEIN, PUTATIVE-RELATED"/>
    <property type="match status" value="1"/>
</dbReference>
<dbReference type="OrthoDB" id="783427at2759"/>
<keyword evidence="2" id="KW-0472">Membrane</keyword>
<evidence type="ECO:0000313" key="4">
    <source>
        <dbReference type="Proteomes" id="UP000634136"/>
    </source>
</evidence>
<dbReference type="Proteomes" id="UP000634136">
    <property type="component" value="Unassembled WGS sequence"/>
</dbReference>
<protein>
    <submittedName>
        <fullName evidence="3">Cysteine-rich venom protein like</fullName>
    </submittedName>
</protein>
<feature type="region of interest" description="Disordered" evidence="1">
    <location>
        <begin position="1"/>
        <end position="38"/>
    </location>
</feature>
<keyword evidence="2" id="KW-1133">Transmembrane helix</keyword>
<keyword evidence="4" id="KW-1185">Reference proteome</keyword>
<evidence type="ECO:0000256" key="1">
    <source>
        <dbReference type="SAM" id="MobiDB-lite"/>
    </source>
</evidence>
<name>A0A834SU13_9FABA</name>
<feature type="transmembrane region" description="Helical" evidence="2">
    <location>
        <begin position="61"/>
        <end position="79"/>
    </location>
</feature>
<evidence type="ECO:0000313" key="3">
    <source>
        <dbReference type="EMBL" id="KAF7809473.1"/>
    </source>
</evidence>
<reference evidence="3" key="1">
    <citation type="submission" date="2020-09" db="EMBL/GenBank/DDBJ databases">
        <title>Genome-Enabled Discovery of Anthraquinone Biosynthesis in Senna tora.</title>
        <authorList>
            <person name="Kang S.-H."/>
            <person name="Pandey R.P."/>
            <person name="Lee C.-M."/>
            <person name="Sim J.-S."/>
            <person name="Jeong J.-T."/>
            <person name="Choi B.-S."/>
            <person name="Jung M."/>
            <person name="Ginzburg D."/>
            <person name="Zhao K."/>
            <person name="Won S.Y."/>
            <person name="Oh T.-J."/>
            <person name="Yu Y."/>
            <person name="Kim N.-H."/>
            <person name="Lee O.R."/>
            <person name="Lee T.-H."/>
            <person name="Bashyal P."/>
            <person name="Kim T.-S."/>
            <person name="Lee W.-H."/>
            <person name="Kawkins C."/>
            <person name="Kim C.-K."/>
            <person name="Kim J.S."/>
            <person name="Ahn B.O."/>
            <person name="Rhee S.Y."/>
            <person name="Sohng J.K."/>
        </authorList>
    </citation>
    <scope>NUCLEOTIDE SEQUENCE</scope>
    <source>
        <tissue evidence="3">Leaf</tissue>
    </source>
</reference>
<accession>A0A834SU13</accession>